<accession>A0A7V9AD24</accession>
<dbReference type="InterPro" id="IPR050662">
    <property type="entry name" value="Sec-metab_biosynth-thioest"/>
</dbReference>
<dbReference type="CDD" id="cd06262">
    <property type="entry name" value="metallo-hydrolase-like_MBL-fold"/>
    <property type="match status" value="1"/>
</dbReference>
<dbReference type="Proteomes" id="UP000542342">
    <property type="component" value="Unassembled WGS sequence"/>
</dbReference>
<dbReference type="EMBL" id="JACEFB010000019">
    <property type="protein sequence ID" value="MBA2227793.1"/>
    <property type="molecule type" value="Genomic_DNA"/>
</dbReference>
<evidence type="ECO:0000313" key="2">
    <source>
        <dbReference type="EMBL" id="MBA2227793.1"/>
    </source>
</evidence>
<dbReference type="InterPro" id="IPR036866">
    <property type="entry name" value="RibonucZ/Hydroxyglut_hydro"/>
</dbReference>
<dbReference type="PANTHER" id="PTHR23131">
    <property type="entry name" value="ENDORIBONUCLEASE LACTB2"/>
    <property type="match status" value="1"/>
</dbReference>
<dbReference type="GO" id="GO:0016787">
    <property type="term" value="F:hydrolase activity"/>
    <property type="evidence" value="ECO:0007669"/>
    <property type="project" value="UniProtKB-KW"/>
</dbReference>
<keyword evidence="2" id="KW-0378">Hydrolase</keyword>
<feature type="domain" description="Metallo-beta-lactamase" evidence="1">
    <location>
        <begin position="23"/>
        <end position="209"/>
    </location>
</feature>
<sequence length="262" mass="29784">MLERKYIFPGVIELNLQAGRSFGVNLYLLDGGQEWLLLDIGEEETLDEVIELIRALDFPLSKCKMIVATHADVDHVQALARARERLRTRTAAHPRAAAAIEAGDAVETYAHISAQNFHVPMPPCKIDIKLQEGDVIRVGKLRLHVWHTPGHTPGQLSFKLGSLLFSGDNIYRDSCVGVIDAHHGSHIPDFIRSLERIRDDDAEFLLPSHGPIFRKDRAIIQRAIDRLQQYQYMADFGTCAVRWPLQEEWEQIILSGQWPPQW</sequence>
<reference evidence="2 3" key="1">
    <citation type="submission" date="2020-07" db="EMBL/GenBank/DDBJ databases">
        <title>Thermogemmata thermophila gen. nov., sp. nov., a novel moderate thermophilic planctomycete from a Kamchatka hot spring.</title>
        <authorList>
            <person name="Elcheninov A.G."/>
            <person name="Podosokorskaya O.A."/>
            <person name="Kovaleva O.L."/>
            <person name="Novikov A."/>
            <person name="Bonch-Osmolovskaya E.A."/>
            <person name="Toshchakov S.V."/>
            <person name="Kublanov I.V."/>
        </authorList>
    </citation>
    <scope>NUCLEOTIDE SEQUENCE [LARGE SCALE GENOMIC DNA]</scope>
    <source>
        <strain evidence="2 3">2918</strain>
    </source>
</reference>
<organism evidence="2 3">
    <name type="scientific">Thermogemmata fonticola</name>
    <dbReference type="NCBI Taxonomy" id="2755323"/>
    <lineage>
        <taxon>Bacteria</taxon>
        <taxon>Pseudomonadati</taxon>
        <taxon>Planctomycetota</taxon>
        <taxon>Planctomycetia</taxon>
        <taxon>Gemmatales</taxon>
        <taxon>Gemmataceae</taxon>
        <taxon>Thermogemmata</taxon>
    </lineage>
</organism>
<evidence type="ECO:0000259" key="1">
    <source>
        <dbReference type="SMART" id="SM00849"/>
    </source>
</evidence>
<dbReference type="InterPro" id="IPR001279">
    <property type="entry name" value="Metallo-B-lactamas"/>
</dbReference>
<comment type="caution">
    <text evidence="2">The sequence shown here is derived from an EMBL/GenBank/DDBJ whole genome shotgun (WGS) entry which is preliminary data.</text>
</comment>
<proteinExistence type="predicted"/>
<keyword evidence="3" id="KW-1185">Reference proteome</keyword>
<dbReference type="AlphaFoldDB" id="A0A7V9AD24"/>
<gene>
    <name evidence="2" type="ORF">H0921_16660</name>
</gene>
<dbReference type="PANTHER" id="PTHR23131:SF0">
    <property type="entry name" value="ENDORIBONUCLEASE LACTB2"/>
    <property type="match status" value="1"/>
</dbReference>
<dbReference type="SUPFAM" id="SSF56281">
    <property type="entry name" value="Metallo-hydrolase/oxidoreductase"/>
    <property type="match status" value="1"/>
</dbReference>
<dbReference type="Pfam" id="PF00753">
    <property type="entry name" value="Lactamase_B"/>
    <property type="match status" value="1"/>
</dbReference>
<protein>
    <submittedName>
        <fullName evidence="2">MBL fold metallo-hydrolase</fullName>
    </submittedName>
</protein>
<dbReference type="Gene3D" id="3.60.15.10">
    <property type="entry name" value="Ribonuclease Z/Hydroxyacylglutathione hydrolase-like"/>
    <property type="match status" value="1"/>
</dbReference>
<dbReference type="SMART" id="SM00849">
    <property type="entry name" value="Lactamase_B"/>
    <property type="match status" value="1"/>
</dbReference>
<name>A0A7V9AD24_9BACT</name>
<dbReference type="RefSeq" id="WP_194539657.1">
    <property type="nucleotide sequence ID" value="NZ_JACEFB010000019.1"/>
</dbReference>
<evidence type="ECO:0000313" key="3">
    <source>
        <dbReference type="Proteomes" id="UP000542342"/>
    </source>
</evidence>